<proteinExistence type="inferred from homology"/>
<comment type="similarity">
    <text evidence="4">Belongs to the MT-A70-like family.</text>
</comment>
<sequence length="218" mass="25045">MNNQLIKEFVNLRPTGGFRVILADPAVSFDNWSAKGEAKNAKAHYDCMSFEQIAKMPVSALCADDCVLFLWVTWPTMPHWQEMITGWGFTFAGLAWEWRKYNPETGKYAFGPGYGTRKNLEPCLMCAKGNPSLKSALPDDLFGMGRVPVGVHSVRDWIDWWPDDEIRAPRREHSRKPDEQYDRIETMFDGPYLELFARQKRKGWAAWGNQTDKFGEVA</sequence>
<evidence type="ECO:0000256" key="2">
    <source>
        <dbReference type="ARBA" id="ARBA00022679"/>
    </source>
</evidence>
<dbReference type="EMBL" id="CP024199">
    <property type="protein sequence ID" value="AUG53915.1"/>
    <property type="molecule type" value="Genomic_DNA"/>
</dbReference>
<dbReference type="PANTHER" id="PTHR12829">
    <property type="entry name" value="N6-ADENOSINE-METHYLTRANSFERASE"/>
    <property type="match status" value="1"/>
</dbReference>
<evidence type="ECO:0000313" key="6">
    <source>
        <dbReference type="Proteomes" id="UP000233458"/>
    </source>
</evidence>
<dbReference type="PROSITE" id="PS51143">
    <property type="entry name" value="MT_A70"/>
    <property type="match status" value="1"/>
</dbReference>
<evidence type="ECO:0000256" key="3">
    <source>
        <dbReference type="ARBA" id="ARBA00022691"/>
    </source>
</evidence>
<keyword evidence="1 5" id="KW-0489">Methyltransferase</keyword>
<dbReference type="RefSeq" id="WP_101285381.1">
    <property type="nucleotide sequence ID" value="NZ_CP024199.1"/>
</dbReference>
<protein>
    <submittedName>
        <fullName evidence="5">DNA methyltransferase</fullName>
    </submittedName>
</protein>
<dbReference type="SUPFAM" id="SSF53335">
    <property type="entry name" value="S-adenosyl-L-methionine-dependent methyltransferases"/>
    <property type="match status" value="1"/>
</dbReference>
<reference evidence="5 6" key="1">
    <citation type="submission" date="2017-10" db="EMBL/GenBank/DDBJ databases">
        <title>Biodiversity and function of Thalassospira species in the particle-attached aromatic-hydrocarbon-degrading consortia from the surface seawater of the China South Sea.</title>
        <authorList>
            <person name="Dong C."/>
            <person name="Liu R."/>
            <person name="Shao Z."/>
        </authorList>
    </citation>
    <scope>NUCLEOTIDE SEQUENCE [LARGE SCALE GENOMIC DNA]</scope>
    <source>
        <strain evidence="5 6">CSC3H3</strain>
    </source>
</reference>
<evidence type="ECO:0000256" key="1">
    <source>
        <dbReference type="ARBA" id="ARBA00022603"/>
    </source>
</evidence>
<dbReference type="InterPro" id="IPR007757">
    <property type="entry name" value="MT-A70-like"/>
</dbReference>
<evidence type="ECO:0000256" key="4">
    <source>
        <dbReference type="PROSITE-ProRule" id="PRU00489"/>
    </source>
</evidence>
<evidence type="ECO:0000313" key="5">
    <source>
        <dbReference type="EMBL" id="AUG53915.1"/>
    </source>
</evidence>
<dbReference type="PANTHER" id="PTHR12829:SF7">
    <property type="entry name" value="N6-ADENOSINE-METHYLTRANSFERASE CATALYTIC SUBUNIT"/>
    <property type="match status" value="1"/>
</dbReference>
<dbReference type="InterPro" id="IPR029063">
    <property type="entry name" value="SAM-dependent_MTases_sf"/>
</dbReference>
<keyword evidence="6" id="KW-1185">Reference proteome</keyword>
<organism evidence="5 6">
    <name type="scientific">Thalassospira marina</name>
    <dbReference type="NCBI Taxonomy" id="2048283"/>
    <lineage>
        <taxon>Bacteria</taxon>
        <taxon>Pseudomonadati</taxon>
        <taxon>Pseudomonadota</taxon>
        <taxon>Alphaproteobacteria</taxon>
        <taxon>Rhodospirillales</taxon>
        <taxon>Thalassospiraceae</taxon>
        <taxon>Thalassospira</taxon>
    </lineage>
</organism>
<keyword evidence="3" id="KW-0949">S-adenosyl-L-methionine</keyword>
<keyword evidence="2" id="KW-0808">Transferase</keyword>
<dbReference type="GO" id="GO:0032259">
    <property type="term" value="P:methylation"/>
    <property type="evidence" value="ECO:0007669"/>
    <property type="project" value="UniProtKB-KW"/>
</dbReference>
<dbReference type="Pfam" id="PF05063">
    <property type="entry name" value="MT-A70"/>
    <property type="match status" value="1"/>
</dbReference>
<accession>A0ABN5FH29</accession>
<name>A0ABN5FH29_9PROT</name>
<dbReference type="GO" id="GO:0008168">
    <property type="term" value="F:methyltransferase activity"/>
    <property type="evidence" value="ECO:0007669"/>
    <property type="project" value="UniProtKB-KW"/>
</dbReference>
<dbReference type="Proteomes" id="UP000233458">
    <property type="component" value="Chromosome"/>
</dbReference>
<gene>
    <name evidence="5" type="ORF">CSC3H3_15220</name>
</gene>